<reference evidence="2 3" key="1">
    <citation type="submission" date="2024-01" db="EMBL/GenBank/DDBJ databases">
        <title>The complete chloroplast genome sequence of Lithospermum erythrorhizon: insights into the phylogenetic relationship among Boraginaceae species and the maternal lineages of purple gromwells.</title>
        <authorList>
            <person name="Okada T."/>
            <person name="Watanabe K."/>
        </authorList>
    </citation>
    <scope>NUCLEOTIDE SEQUENCE [LARGE SCALE GENOMIC DNA]</scope>
</reference>
<comment type="caution">
    <text evidence="2">The sequence shown here is derived from an EMBL/GenBank/DDBJ whole genome shotgun (WGS) entry which is preliminary data.</text>
</comment>
<keyword evidence="3" id="KW-1185">Reference proteome</keyword>
<sequence length="259" mass="29186">MTFSYRLDAFHLPSGFKLPQLELYDGTGDPINHLQRELAAKPYKGTFPQRGMVKCNQQASTYEPFDNYPLRVFVAEAFAQLKEFTRDRGHEKPQGSGNSPPHYPPRRQKHSPPRHNPYRRPRSPYRPRTDKQATVRVENSLVAGHVTTIAGGIHGEDDSRNSRKKYARREVTIGKGQTSTTFTAQFTVVDILDSLYNGMIGRNILTATKAIVFPVHLKLKFPMVGGIGEISGNQKRARVATRNALAYAIRHPYPQSTQA</sequence>
<protein>
    <submittedName>
        <fullName evidence="2">Uncharacterized protein</fullName>
    </submittedName>
</protein>
<organism evidence="2 3">
    <name type="scientific">Lithospermum erythrorhizon</name>
    <name type="common">Purple gromwell</name>
    <name type="synonym">Lithospermum officinale var. erythrorhizon</name>
    <dbReference type="NCBI Taxonomy" id="34254"/>
    <lineage>
        <taxon>Eukaryota</taxon>
        <taxon>Viridiplantae</taxon>
        <taxon>Streptophyta</taxon>
        <taxon>Embryophyta</taxon>
        <taxon>Tracheophyta</taxon>
        <taxon>Spermatophyta</taxon>
        <taxon>Magnoliopsida</taxon>
        <taxon>eudicotyledons</taxon>
        <taxon>Gunneridae</taxon>
        <taxon>Pentapetalae</taxon>
        <taxon>asterids</taxon>
        <taxon>lamiids</taxon>
        <taxon>Boraginales</taxon>
        <taxon>Boraginaceae</taxon>
        <taxon>Boraginoideae</taxon>
        <taxon>Lithospermeae</taxon>
        <taxon>Lithospermum</taxon>
    </lineage>
</organism>
<dbReference type="EMBL" id="BAABME010002327">
    <property type="protein sequence ID" value="GAA0154139.1"/>
    <property type="molecule type" value="Genomic_DNA"/>
</dbReference>
<accession>A0AAV3PQY2</accession>
<dbReference type="AlphaFoldDB" id="A0AAV3PQY2"/>
<feature type="region of interest" description="Disordered" evidence="1">
    <location>
        <begin position="86"/>
        <end position="136"/>
    </location>
</feature>
<dbReference type="Proteomes" id="UP001454036">
    <property type="component" value="Unassembled WGS sequence"/>
</dbReference>
<feature type="compositionally biased region" description="Basic residues" evidence="1">
    <location>
        <begin position="104"/>
        <end position="125"/>
    </location>
</feature>
<proteinExistence type="predicted"/>
<evidence type="ECO:0000313" key="3">
    <source>
        <dbReference type="Proteomes" id="UP001454036"/>
    </source>
</evidence>
<evidence type="ECO:0000256" key="1">
    <source>
        <dbReference type="SAM" id="MobiDB-lite"/>
    </source>
</evidence>
<gene>
    <name evidence="2" type="ORF">LIER_12208</name>
</gene>
<evidence type="ECO:0000313" key="2">
    <source>
        <dbReference type="EMBL" id="GAA0154139.1"/>
    </source>
</evidence>
<name>A0AAV3PQY2_LITER</name>